<accession>A0ABY9IA81</accession>
<organism evidence="1 2">
    <name type="scientific">Streptomyces laculatispora</name>
    <dbReference type="NCBI Taxonomy" id="887464"/>
    <lineage>
        <taxon>Bacteria</taxon>
        <taxon>Bacillati</taxon>
        <taxon>Actinomycetota</taxon>
        <taxon>Actinomycetes</taxon>
        <taxon>Kitasatosporales</taxon>
        <taxon>Streptomycetaceae</taxon>
        <taxon>Streptomyces</taxon>
    </lineage>
</organism>
<proteinExistence type="predicted"/>
<keyword evidence="2" id="KW-1185">Reference proteome</keyword>
<dbReference type="Proteomes" id="UP001229952">
    <property type="component" value="Chromosome"/>
</dbReference>
<dbReference type="RefSeq" id="WP_306090681.1">
    <property type="nucleotide sequence ID" value="NZ_CP120992.1"/>
</dbReference>
<protein>
    <submittedName>
        <fullName evidence="1">Uncharacterized protein</fullName>
    </submittedName>
</protein>
<gene>
    <name evidence="1" type="ORF">P8A22_26005</name>
</gene>
<dbReference type="EMBL" id="CP120992">
    <property type="protein sequence ID" value="WLQ43077.1"/>
    <property type="molecule type" value="Genomic_DNA"/>
</dbReference>
<reference evidence="1 2" key="1">
    <citation type="submission" date="2023-03" db="EMBL/GenBank/DDBJ databases">
        <title>Isolation and description of six Streptomyces strains from soil environments, able to metabolize different microbial glucans.</title>
        <authorList>
            <person name="Widen T."/>
            <person name="Larsbrink J."/>
        </authorList>
    </citation>
    <scope>NUCLEOTIDE SEQUENCE [LARGE SCALE GENOMIC DNA]</scope>
    <source>
        <strain evidence="1 2">Mut2</strain>
    </source>
</reference>
<name>A0ABY9IA81_9ACTN</name>
<evidence type="ECO:0000313" key="2">
    <source>
        <dbReference type="Proteomes" id="UP001229952"/>
    </source>
</evidence>
<sequence length="152" mass="16269">MLDGIQNGKFVKLTARVATTAGTAAVIALVLAPTAEANWSSSITAASVSFESRRWSDELYSQIQFSGCHTDSGVTKSTDVQMWRDISLQPDDSYDNKTFTACFNGSTSNGEWTDLGSGMKNVYFQIMKIGGSTFGPQLSVNSVSIDTTKADG</sequence>
<evidence type="ECO:0000313" key="1">
    <source>
        <dbReference type="EMBL" id="WLQ43077.1"/>
    </source>
</evidence>